<evidence type="ECO:0000313" key="2">
    <source>
        <dbReference type="EMBL" id="MEU2123679.1"/>
    </source>
</evidence>
<dbReference type="SUPFAM" id="SSF50249">
    <property type="entry name" value="Nucleic acid-binding proteins"/>
    <property type="match status" value="1"/>
</dbReference>
<reference evidence="2 3" key="1">
    <citation type="submission" date="2024-06" db="EMBL/GenBank/DDBJ databases">
        <title>The Natural Products Discovery Center: Release of the First 8490 Sequenced Strains for Exploring Actinobacteria Biosynthetic Diversity.</title>
        <authorList>
            <person name="Kalkreuter E."/>
            <person name="Kautsar S.A."/>
            <person name="Yang D."/>
            <person name="Bader C.D."/>
            <person name="Teijaro C.N."/>
            <person name="Fluegel L."/>
            <person name="Davis C.M."/>
            <person name="Simpson J.R."/>
            <person name="Lauterbach L."/>
            <person name="Steele A.D."/>
            <person name="Gui C."/>
            <person name="Meng S."/>
            <person name="Li G."/>
            <person name="Viehrig K."/>
            <person name="Ye F."/>
            <person name="Su P."/>
            <person name="Kiefer A.F."/>
            <person name="Nichols A."/>
            <person name="Cepeda A.J."/>
            <person name="Yan W."/>
            <person name="Fan B."/>
            <person name="Jiang Y."/>
            <person name="Adhikari A."/>
            <person name="Zheng C.-J."/>
            <person name="Schuster L."/>
            <person name="Cowan T.M."/>
            <person name="Smanski M.J."/>
            <person name="Chevrette M.G."/>
            <person name="De Carvalho L.P.S."/>
            <person name="Shen B."/>
        </authorList>
    </citation>
    <scope>NUCLEOTIDE SEQUENCE [LARGE SCALE GENOMIC DNA]</scope>
    <source>
        <strain evidence="2 3">NPDC019434</strain>
    </source>
</reference>
<evidence type="ECO:0000259" key="1">
    <source>
        <dbReference type="Pfam" id="PF01796"/>
    </source>
</evidence>
<accession>A0ABV2XCS9</accession>
<proteinExistence type="predicted"/>
<dbReference type="RefSeq" id="WP_357991991.1">
    <property type="nucleotide sequence ID" value="NZ_JBEYBR010000043.1"/>
</dbReference>
<feature type="domain" description="ChsH2 C-terminal OB-fold" evidence="1">
    <location>
        <begin position="29"/>
        <end position="90"/>
    </location>
</feature>
<sequence length="117" mass="12848">MIRRCGCCDRLLAPLFDTCSSCRSADLEWVPSSGAGSIVSWRVLQCAVNPHAGAERATIAIVELDEGPWLYTTIQGELPSRPAPVRVRFRARPHGERFPVFAVNPDARASDATRRSP</sequence>
<comment type="caution">
    <text evidence="2">The sequence shown here is derived from an EMBL/GenBank/DDBJ whole genome shotgun (WGS) entry which is preliminary data.</text>
</comment>
<evidence type="ECO:0000313" key="3">
    <source>
        <dbReference type="Proteomes" id="UP001550535"/>
    </source>
</evidence>
<gene>
    <name evidence="2" type="ORF">ABZ507_17850</name>
</gene>
<name>A0ABV2XCS9_9NOCA</name>
<dbReference type="Pfam" id="PF01796">
    <property type="entry name" value="OB_ChsH2_C"/>
    <property type="match status" value="1"/>
</dbReference>
<keyword evidence="3" id="KW-1185">Reference proteome</keyword>
<dbReference type="Proteomes" id="UP001550535">
    <property type="component" value="Unassembled WGS sequence"/>
</dbReference>
<organism evidence="2 3">
    <name type="scientific">Nocardia niwae</name>
    <dbReference type="NCBI Taxonomy" id="626084"/>
    <lineage>
        <taxon>Bacteria</taxon>
        <taxon>Bacillati</taxon>
        <taxon>Actinomycetota</taxon>
        <taxon>Actinomycetes</taxon>
        <taxon>Mycobacteriales</taxon>
        <taxon>Nocardiaceae</taxon>
        <taxon>Nocardia</taxon>
    </lineage>
</organism>
<dbReference type="EMBL" id="JBEYBR010000043">
    <property type="protein sequence ID" value="MEU2123679.1"/>
    <property type="molecule type" value="Genomic_DNA"/>
</dbReference>
<dbReference type="InterPro" id="IPR012340">
    <property type="entry name" value="NA-bd_OB-fold"/>
</dbReference>
<protein>
    <submittedName>
        <fullName evidence="2">OB-fold domain-containing protein</fullName>
    </submittedName>
</protein>
<dbReference type="InterPro" id="IPR002878">
    <property type="entry name" value="ChsH2_C"/>
</dbReference>